<dbReference type="Pfam" id="PF04404">
    <property type="entry name" value="ERF"/>
    <property type="match status" value="1"/>
</dbReference>
<keyword evidence="2" id="KW-1185">Reference proteome</keyword>
<dbReference type="RefSeq" id="WP_192215622.1">
    <property type="nucleotide sequence ID" value="NZ_BPQF01000019.1"/>
</dbReference>
<evidence type="ECO:0000313" key="2">
    <source>
        <dbReference type="Proteomes" id="UP001055307"/>
    </source>
</evidence>
<organism evidence="1 2">
    <name type="scientific">Methylobacterium bullatum</name>
    <dbReference type="NCBI Taxonomy" id="570505"/>
    <lineage>
        <taxon>Bacteria</taxon>
        <taxon>Pseudomonadati</taxon>
        <taxon>Pseudomonadota</taxon>
        <taxon>Alphaproteobacteria</taxon>
        <taxon>Hyphomicrobiales</taxon>
        <taxon>Methylobacteriaceae</taxon>
        <taxon>Methylobacterium</taxon>
    </lineage>
</organism>
<accession>A0AAV4ZCP3</accession>
<dbReference type="EMBL" id="BPQF01000019">
    <property type="protein sequence ID" value="GJD41357.1"/>
    <property type="molecule type" value="Genomic_DNA"/>
</dbReference>
<proteinExistence type="predicted"/>
<evidence type="ECO:0008006" key="3">
    <source>
        <dbReference type="Google" id="ProtNLM"/>
    </source>
</evidence>
<gene>
    <name evidence="1" type="ORF">OICFNHDK_3840</name>
</gene>
<name>A0AAV4ZCP3_9HYPH</name>
<evidence type="ECO:0000313" key="1">
    <source>
        <dbReference type="EMBL" id="GJD41357.1"/>
    </source>
</evidence>
<dbReference type="AlphaFoldDB" id="A0AAV4ZCP3"/>
<reference evidence="1" key="1">
    <citation type="journal article" date="2016" name="Front. Microbiol.">
        <title>Genome Sequence of the Piezophilic, Mesophilic Sulfate-Reducing Bacterium Desulfovibrio indicus J2T.</title>
        <authorList>
            <person name="Cao J."/>
            <person name="Maignien L."/>
            <person name="Shao Z."/>
            <person name="Alain K."/>
            <person name="Jebbar M."/>
        </authorList>
    </citation>
    <scope>NUCLEOTIDE SEQUENCE</scope>
    <source>
        <strain evidence="1">DSM 21893</strain>
    </source>
</reference>
<dbReference type="Proteomes" id="UP001055307">
    <property type="component" value="Unassembled WGS sequence"/>
</dbReference>
<reference evidence="1" key="2">
    <citation type="submission" date="2021-08" db="EMBL/GenBank/DDBJ databases">
        <authorList>
            <person name="Tani A."/>
            <person name="Ola A."/>
            <person name="Ogura Y."/>
            <person name="Katsura K."/>
            <person name="Hayashi T."/>
        </authorList>
    </citation>
    <scope>NUCLEOTIDE SEQUENCE</scope>
    <source>
        <strain evidence="1">DSM 21893</strain>
    </source>
</reference>
<comment type="caution">
    <text evidence="1">The sequence shown here is derived from an EMBL/GenBank/DDBJ whole genome shotgun (WGS) entry which is preliminary data.</text>
</comment>
<sequence length="260" mass="28467">MNAQHELMPAEEIRREPVVIQANATSLMEVIGRAASDPSTDVTKLERLMDLYERITSRTAEAAYSAALSEMQPELPIIGERGGIKDKYGKVQSTYAKWDDINEAIKPVLARHGFSISFLCGREEGQIIVTGVLRHRDGHKEQTTIHLPLDTSGSKNAVQAVGSSTSYGQRYTARALLNLTSRLAEDRDDDGQGSAPARFITDEQADEIRALVTKAEANIGKFLAVLKAESISDILTKDHARALGILQDRIDAKSRQGAKP</sequence>
<dbReference type="InterPro" id="IPR007499">
    <property type="entry name" value="ERF_bacteria_virus"/>
</dbReference>
<protein>
    <recommendedName>
        <fullName evidence="3">ERF superfamily protein</fullName>
    </recommendedName>
</protein>